<accession>A0ABR7M7G6</accession>
<evidence type="ECO:0000313" key="2">
    <source>
        <dbReference type="Proteomes" id="UP000765802"/>
    </source>
</evidence>
<name>A0ABR7M7G6_9BACT</name>
<dbReference type="EMBL" id="MBUA01000012">
    <property type="protein sequence ID" value="MBC6490892.1"/>
    <property type="molecule type" value="Genomic_DNA"/>
</dbReference>
<organism evidence="1 2">
    <name type="scientific">Flavihumibacter stibioxidans</name>
    <dbReference type="NCBI Taxonomy" id="1834163"/>
    <lineage>
        <taxon>Bacteria</taxon>
        <taxon>Pseudomonadati</taxon>
        <taxon>Bacteroidota</taxon>
        <taxon>Chitinophagia</taxon>
        <taxon>Chitinophagales</taxon>
        <taxon>Chitinophagaceae</taxon>
        <taxon>Flavihumibacter</taxon>
    </lineage>
</organism>
<keyword evidence="2" id="KW-1185">Reference proteome</keyword>
<comment type="caution">
    <text evidence="1">The sequence shown here is derived from an EMBL/GenBank/DDBJ whole genome shotgun (WGS) entry which is preliminary data.</text>
</comment>
<sequence length="224" mass="26399">MPLGLVAQRTIKWQGMKLNELDKQGRKQGEWLFFDKKGNALMHCQFRNDKVISPRVFFNNGDTVLVRLEPNDSLEHFIYYYKGQQVSGAFVNSGDQFRIELDHIPQGFTREDIAELKRWYAVKIEPVYMFGMQPLVDYFSAAYYKANTIPNWNHNFVVTIDASGRVTNVEWEKKDELWTDNVEREVFGMFYNMGRWQPFFDTWQTKEIKLTMSLGADLHTITAR</sequence>
<reference evidence="1 2" key="1">
    <citation type="submission" date="2016-07" db="EMBL/GenBank/DDBJ databases">
        <title>Genome analysis of Flavihumibacter stibioxidans YS-17.</title>
        <authorList>
            <person name="Shi K."/>
            <person name="Han Y."/>
            <person name="Wang G."/>
        </authorList>
    </citation>
    <scope>NUCLEOTIDE SEQUENCE [LARGE SCALE GENOMIC DNA]</scope>
    <source>
        <strain evidence="1 2">YS-17</strain>
    </source>
</reference>
<protein>
    <submittedName>
        <fullName evidence="1">Uncharacterized protein</fullName>
    </submittedName>
</protein>
<evidence type="ECO:0000313" key="1">
    <source>
        <dbReference type="EMBL" id="MBC6490892.1"/>
    </source>
</evidence>
<dbReference type="Proteomes" id="UP000765802">
    <property type="component" value="Unassembled WGS sequence"/>
</dbReference>
<proteinExistence type="predicted"/>
<gene>
    <name evidence="1" type="ORF">BC349_07600</name>
</gene>